<name>A0ABU5WMJ7_9BURK</name>
<evidence type="ECO:0000313" key="1">
    <source>
        <dbReference type="EMBL" id="MEB2579627.1"/>
    </source>
</evidence>
<organism evidence="1 2">
    <name type="scientific">Burkholderia anthinoferrum</name>
    <dbReference type="NCBI Taxonomy" id="3090833"/>
    <lineage>
        <taxon>Bacteria</taxon>
        <taxon>Pseudomonadati</taxon>
        <taxon>Pseudomonadota</taxon>
        <taxon>Betaproteobacteria</taxon>
        <taxon>Burkholderiales</taxon>
        <taxon>Burkholderiaceae</taxon>
        <taxon>Burkholderia</taxon>
    </lineage>
</organism>
<gene>
    <name evidence="1" type="ORF">SB593_11755</name>
</gene>
<comment type="caution">
    <text evidence="1">The sequence shown here is derived from an EMBL/GenBank/DDBJ whole genome shotgun (WGS) entry which is preliminary data.</text>
</comment>
<dbReference type="RefSeq" id="WP_256939964.1">
    <property type="nucleotide sequence ID" value="NZ_JAWRKY010000001.1"/>
</dbReference>
<dbReference type="Proteomes" id="UP001304467">
    <property type="component" value="Unassembled WGS sequence"/>
</dbReference>
<proteinExistence type="predicted"/>
<sequence>MKSDILRKFAIVVAAMSHALCWGQDVDFANHPSTLYRGALHIPKYYKKTDSGWRDDDGKLVGPPVINFAGKYHIGVHSCGMECRYYTLSDLSTGRDLNSLDMFSSNGKAPNKTQDGRSYITELLSKAESKMLVAKYYIDASNGKPAECRQRKFIVDDNIKIVAIPNSFSSCKTEN</sequence>
<evidence type="ECO:0000313" key="2">
    <source>
        <dbReference type="Proteomes" id="UP001304467"/>
    </source>
</evidence>
<reference evidence="1 2" key="1">
    <citation type="journal article" date="2023" name="Front. Microbiol.">
        <title>Genomic analyses of Burkholderia respiratory isolates indicates two evolutionarily distinct B. anthina clades.</title>
        <authorList>
            <person name="Pham A."/>
            <person name="Volmer J.G."/>
            <person name="Chambers D.C."/>
            <person name="Smith D.J."/>
            <person name="Reid D.W."/>
            <person name="Burr L."/>
            <person name="Wells T.J."/>
        </authorList>
    </citation>
    <scope>NUCLEOTIDE SEQUENCE [LARGE SCALE GENOMIC DNA]</scope>
    <source>
        <strain evidence="1 2">BCCIQ07A</strain>
    </source>
</reference>
<protein>
    <submittedName>
        <fullName evidence="1">Uncharacterized protein</fullName>
    </submittedName>
</protein>
<accession>A0ABU5WMJ7</accession>
<dbReference type="EMBL" id="JAWRLE010000015">
    <property type="protein sequence ID" value="MEB2579627.1"/>
    <property type="molecule type" value="Genomic_DNA"/>
</dbReference>
<keyword evidence="2" id="KW-1185">Reference proteome</keyword>